<dbReference type="AlphaFoldDB" id="A0A1C2IW42"/>
<keyword evidence="2" id="KW-1185">Reference proteome</keyword>
<comment type="caution">
    <text evidence="1">The sequence shown here is derived from an EMBL/GenBank/DDBJ whole genome shotgun (WGS) entry which is preliminary data.</text>
</comment>
<gene>
    <name evidence="1" type="ORF">A6M23_01055</name>
</gene>
<evidence type="ECO:0000313" key="1">
    <source>
        <dbReference type="EMBL" id="OCX75852.1"/>
    </source>
</evidence>
<protein>
    <submittedName>
        <fullName evidence="1">Uncharacterized protein</fullName>
    </submittedName>
</protein>
<reference evidence="1" key="1">
    <citation type="journal article" date="2016" name="Int. J. Mol. Sci.">
        <title>Comparative genomics of the extreme acidophile Acidithiobacillus thiooxidans reveals intraspecific divergence and niche adaptation.</title>
        <authorList>
            <person name="Zhang X."/>
            <person name="Feng X."/>
            <person name="Tao J."/>
            <person name="Ma L."/>
            <person name="Xiao Y."/>
            <person name="Liang Y."/>
            <person name="Liu X."/>
            <person name="Yin H."/>
        </authorList>
    </citation>
    <scope>NUCLEOTIDE SEQUENCE [LARGE SCALE GENOMIC DNA]</scope>
    <source>
        <strain evidence="1">DXS-W</strain>
    </source>
</reference>
<proteinExistence type="predicted"/>
<name>A0A1C2IW42_ACITH</name>
<organism evidence="1 2">
    <name type="scientific">Acidithiobacillus thiooxidans</name>
    <name type="common">Thiobacillus thiooxidans</name>
    <dbReference type="NCBI Taxonomy" id="930"/>
    <lineage>
        <taxon>Bacteria</taxon>
        <taxon>Pseudomonadati</taxon>
        <taxon>Pseudomonadota</taxon>
        <taxon>Acidithiobacillia</taxon>
        <taxon>Acidithiobacillales</taxon>
        <taxon>Acidithiobacillaceae</taxon>
        <taxon>Acidithiobacillus</taxon>
    </lineage>
</organism>
<sequence>MDNVAYARQIVKAALDFVIRVVWTTPDKYIFFAFAVPWRFVRRVLVAIKKPPPHSSDLKFLWGRSEPIIIRLKETTIEAACFGW</sequence>
<dbReference type="Proteomes" id="UP000095008">
    <property type="component" value="Unassembled WGS sequence"/>
</dbReference>
<dbReference type="EMBL" id="LWRY01000009">
    <property type="protein sequence ID" value="OCX75852.1"/>
    <property type="molecule type" value="Genomic_DNA"/>
</dbReference>
<accession>A0A1C2IW42</accession>
<evidence type="ECO:0000313" key="2">
    <source>
        <dbReference type="Proteomes" id="UP000095008"/>
    </source>
</evidence>